<proteinExistence type="predicted"/>
<feature type="domain" description="AB hydrolase-1" evidence="1">
    <location>
        <begin position="5"/>
        <end position="130"/>
    </location>
</feature>
<organism evidence="2 3">
    <name type="scientific">Pseudoxanthomonas gei</name>
    <dbReference type="NCBI Taxonomy" id="1383030"/>
    <lineage>
        <taxon>Bacteria</taxon>
        <taxon>Pseudomonadati</taxon>
        <taxon>Pseudomonadota</taxon>
        <taxon>Gammaproteobacteria</taxon>
        <taxon>Lysobacterales</taxon>
        <taxon>Lysobacteraceae</taxon>
        <taxon>Pseudoxanthomonas</taxon>
    </lineage>
</organism>
<evidence type="ECO:0000313" key="2">
    <source>
        <dbReference type="EMBL" id="NDK38109.1"/>
    </source>
</evidence>
<evidence type="ECO:0000313" key="3">
    <source>
        <dbReference type="Proteomes" id="UP001429354"/>
    </source>
</evidence>
<name>A0ABX0AFV4_9GAMM</name>
<dbReference type="Pfam" id="PF12697">
    <property type="entry name" value="Abhydrolase_6"/>
    <property type="match status" value="1"/>
</dbReference>
<dbReference type="Gene3D" id="3.40.50.1820">
    <property type="entry name" value="alpha/beta hydrolase"/>
    <property type="match status" value="1"/>
</dbReference>
<protein>
    <submittedName>
        <fullName evidence="2">Alpha/beta hydrolase</fullName>
    </submittedName>
</protein>
<dbReference type="RefSeq" id="WP_162348660.1">
    <property type="nucleotide sequence ID" value="NZ_QOVG01000002.1"/>
</dbReference>
<dbReference type="GO" id="GO:0016787">
    <property type="term" value="F:hydrolase activity"/>
    <property type="evidence" value="ECO:0007669"/>
    <property type="project" value="UniProtKB-KW"/>
</dbReference>
<gene>
    <name evidence="2" type="ORF">DT603_04550</name>
</gene>
<dbReference type="Proteomes" id="UP001429354">
    <property type="component" value="Unassembled WGS sequence"/>
</dbReference>
<accession>A0ABX0AFV4</accession>
<comment type="caution">
    <text evidence="2">The sequence shown here is derived from an EMBL/GenBank/DDBJ whole genome shotgun (WGS) entry which is preliminary data.</text>
</comment>
<evidence type="ECO:0000259" key="1">
    <source>
        <dbReference type="Pfam" id="PF12697"/>
    </source>
</evidence>
<dbReference type="SUPFAM" id="SSF53474">
    <property type="entry name" value="alpha/beta-Hydrolases"/>
    <property type="match status" value="1"/>
</dbReference>
<reference evidence="2 3" key="1">
    <citation type="submission" date="2018-07" db="EMBL/GenBank/DDBJ databases">
        <title>Whole genome Sequencing of Pseudoxanthomonas gei KCTC 32298 (T).</title>
        <authorList>
            <person name="Kumar S."/>
            <person name="Bansal K."/>
            <person name="Kaur A."/>
            <person name="Patil P."/>
            <person name="Sharma S."/>
            <person name="Patil P.B."/>
        </authorList>
    </citation>
    <scope>NUCLEOTIDE SEQUENCE [LARGE SCALE GENOMIC DNA]</scope>
    <source>
        <strain evidence="2 3">KCTC 32298</strain>
    </source>
</reference>
<dbReference type="PANTHER" id="PTHR37946">
    <property type="entry name" value="SLL1969 PROTEIN"/>
    <property type="match status" value="1"/>
</dbReference>
<dbReference type="EMBL" id="QOVG01000002">
    <property type="protein sequence ID" value="NDK38109.1"/>
    <property type="molecule type" value="Genomic_DNA"/>
</dbReference>
<dbReference type="InterPro" id="IPR029058">
    <property type="entry name" value="AB_hydrolase_fold"/>
</dbReference>
<sequence>MSQRVLLLHGIWNAKAWLGPLARRLRAEGLEVEVFGYPSVLGGPDVAVPLLIKRLRDSEPVTLLGHSLGGLVALEALQREPALPVTRVVCLGSPLRGSDAARSLAARRWISPALGRSAGLLQRGFERWEGQPQVGAIAGNVPHGLGRHFARFQGESDGTVSLEETRLPGLADHCVVAASHSGLVFSAEAARQAAHFLGHGRFAPPV</sequence>
<dbReference type="InterPro" id="IPR000073">
    <property type="entry name" value="AB_hydrolase_1"/>
</dbReference>
<keyword evidence="2" id="KW-0378">Hydrolase</keyword>
<dbReference type="PANTHER" id="PTHR37946:SF1">
    <property type="entry name" value="SLL1969 PROTEIN"/>
    <property type="match status" value="1"/>
</dbReference>
<keyword evidence="3" id="KW-1185">Reference proteome</keyword>